<dbReference type="OrthoDB" id="5245164at2"/>
<evidence type="ECO:0000313" key="1">
    <source>
        <dbReference type="EMBL" id="AHY47045.1"/>
    </source>
</evidence>
<name>A0A023X4Z9_RUBRA</name>
<dbReference type="KEGG" id="rrd:RradSPS_1762"/>
<reference evidence="1 3" key="1">
    <citation type="submission" date="2014-03" db="EMBL/GenBank/DDBJ databases">
        <title>Complete genome sequence of the Radio-Resistant Rubrobacter radiotolerans RSPS-4.</title>
        <authorList>
            <person name="Egas C.C."/>
            <person name="Barroso C.C."/>
            <person name="Froufe H.J.C."/>
            <person name="Pacheco J.J."/>
            <person name="Albuquerque L.L."/>
            <person name="da Costa M.M.S."/>
        </authorList>
    </citation>
    <scope>NUCLEOTIDE SEQUENCE [LARGE SCALE GENOMIC DNA]</scope>
    <source>
        <strain evidence="1 3">RSPS-4</strain>
    </source>
</reference>
<dbReference type="EMBL" id="JAWXXX010000001">
    <property type="protein sequence ID" value="MDX5894451.1"/>
    <property type="molecule type" value="Genomic_DNA"/>
</dbReference>
<dbReference type="STRING" id="42256.RradSPS_1762"/>
<dbReference type="RefSeq" id="WP_038682053.1">
    <property type="nucleotide sequence ID" value="NZ_CP007514.1"/>
</dbReference>
<keyword evidence="3" id="KW-1185">Reference proteome</keyword>
<proteinExistence type="predicted"/>
<sequence length="96" mass="9805">MGDGSKKFVVGSVVGAVGGFVVGSVVASPAAKTAGQAVIAGARTSAKIVAATTVSSVKTLGTVLESGYTKVRGQQYLEHEIEQLRAKISDLEQRID</sequence>
<dbReference type="PATRIC" id="fig|42256.3.peg.1787"/>
<reference evidence="2" key="2">
    <citation type="submission" date="2023-11" db="EMBL/GenBank/DDBJ databases">
        <title>MicrobeMod: A computational toolkit for identifying prokaryotic methylation and restriction-modification with nanopore sequencing.</title>
        <authorList>
            <person name="Crits-Christoph A."/>
            <person name="Kang S.C."/>
            <person name="Lee H."/>
            <person name="Ostrov N."/>
        </authorList>
    </citation>
    <scope>NUCLEOTIDE SEQUENCE</scope>
    <source>
        <strain evidence="2">ATCC 51242</strain>
    </source>
</reference>
<accession>A0A023X4Z9</accession>
<dbReference type="EMBL" id="CP007514">
    <property type="protein sequence ID" value="AHY47045.1"/>
    <property type="molecule type" value="Genomic_DNA"/>
</dbReference>
<protein>
    <submittedName>
        <fullName evidence="1">Uncharacterized protein</fullName>
    </submittedName>
</protein>
<organism evidence="1 3">
    <name type="scientific">Rubrobacter radiotolerans</name>
    <name type="common">Arthrobacter radiotolerans</name>
    <dbReference type="NCBI Taxonomy" id="42256"/>
    <lineage>
        <taxon>Bacteria</taxon>
        <taxon>Bacillati</taxon>
        <taxon>Actinomycetota</taxon>
        <taxon>Rubrobacteria</taxon>
        <taxon>Rubrobacterales</taxon>
        <taxon>Rubrobacteraceae</taxon>
        <taxon>Rubrobacter</taxon>
    </lineage>
</organism>
<evidence type="ECO:0000313" key="3">
    <source>
        <dbReference type="Proteomes" id="UP000025229"/>
    </source>
</evidence>
<evidence type="ECO:0000313" key="2">
    <source>
        <dbReference type="EMBL" id="MDX5894451.1"/>
    </source>
</evidence>
<gene>
    <name evidence="1" type="ORF">RradSPS_1762</name>
    <name evidence="2" type="ORF">SIL72_10480</name>
</gene>
<dbReference type="HOGENOM" id="CLU_180819_0_0_11"/>
<dbReference type="Proteomes" id="UP001281130">
    <property type="component" value="Unassembled WGS sequence"/>
</dbReference>
<dbReference type="AlphaFoldDB" id="A0A023X4Z9"/>
<dbReference type="Proteomes" id="UP000025229">
    <property type="component" value="Chromosome"/>
</dbReference>